<keyword evidence="3 9" id="KW-0548">Nucleotidyltransferase</keyword>
<dbReference type="InterPro" id="IPR040982">
    <property type="entry name" value="DNA_pol3_finger"/>
</dbReference>
<dbReference type="GO" id="GO:0003887">
    <property type="term" value="F:DNA-directed DNA polymerase activity"/>
    <property type="evidence" value="ECO:0007669"/>
    <property type="project" value="UniProtKB-UniRule"/>
</dbReference>
<evidence type="ECO:0000259" key="11">
    <source>
        <dbReference type="SMART" id="SM00481"/>
    </source>
</evidence>
<dbReference type="InterPro" id="IPR029460">
    <property type="entry name" value="DNAPol_HHH"/>
</dbReference>
<keyword evidence="13" id="KW-1185">Reference proteome</keyword>
<sequence length="1120" mass="123733">MSNDPVYAELQCLSNFSFLEGASHPDELVVQAAALGLAAIGVADRNSLAGVVRAHTAAKRHGIKLLVGARLDLADGLPVIAYPIDKPAYARLSRLITLGRRRAEKGLCLLYKEDLLEYGTGMVLILLPSAQDDDEMAAEIACYRDAFPDAVYLAASNGLAGDDRGRIAALAALALETGVPLVATNDVLMHAPARRPLADVLTCIREKCVIDDAGWRTQRNAERHLKSPENMAELFAGYEEALAATLAIAARCRFSLDELAYAYPDEVLEPGLSAQDSLEKLTWLGAKQRYPGGMPAKVRQQVEYELKLIGELDYAAYFLTVYDMVRFARTQDILCQGRGSAANSAVCYCLGVTAVDPARLDLLFERFVSAERGEPPDIDIDFEHERREEVIQYIYAKYGRHRAGLAATVICYRARGAVREVGKAMGLSEDTVALLASRIWGWSTDDIADEHLVEVGLDPRDIRLRQTIALVSEIIGFPRHLSQHVGGFVITRGRLDELCPIENAAMADRTVVEWDKDDLDALGILKVDVLALGMLTCLRKAFQLLRNHYGRTYDLASVPPADKATYDMLCRADSLGVFQVESRAQMAFLPRMKPRDFYDLVIEVAIVRPGPIQGDMVHPYLRRRNGEETVSFPSQELQDVLGKTLGVPLFQEQAMKIAIVAAGFEPWEADQLRRAMATFRKTGKIHEFNEKMVEGMVARGYERDFAERCFRQIEGFGEYGFPESHAASFALLVYVSAWIKCHYPAVFGTALLNSQPMGFYAPAQIVRDAVEHGVEIRPIDVNHSNWEHVMEAAPEYQSKGGYAIRLGFRQIKGLSQEDGDWIVAARGNGYARPMDLWRRAGLKKRALQALARADAFGSLGLSRRQALWSVQAVGGDKPLPLFEAMGEEERGEEPDAPLPEPTLGEEVVQDYSHLRLSLKAHPCALLRPALAGETLAEELLTLPNGAKVTVSGLVLVRQRPGSARGVVFSTLEDETGWSNIVIWEDMFKKFRREILSARLMRVTGELQRQGIVAHVISKKIEDVSYLLDELAIGATGDPSATFADVSAPTDEVKRPVYSPASRPGKAPETEVISPDPHRGAGYRPMKAMPQQPAAAQVTPTPRPRHPRDQAKVLFPSRDFH</sequence>
<dbReference type="EMBL" id="SADE01000001">
    <property type="protein sequence ID" value="RVU37868.1"/>
    <property type="molecule type" value="Genomic_DNA"/>
</dbReference>
<evidence type="ECO:0000256" key="2">
    <source>
        <dbReference type="ARBA" id="ARBA00022679"/>
    </source>
</evidence>
<dbReference type="GO" id="GO:0006281">
    <property type="term" value="P:DNA repair"/>
    <property type="evidence" value="ECO:0007669"/>
    <property type="project" value="UniProtKB-UniRule"/>
</dbReference>
<keyword evidence="2 9" id="KW-0808">Transferase</keyword>
<dbReference type="InterPro" id="IPR003141">
    <property type="entry name" value="Pol/His_phosphatase_N"/>
</dbReference>
<dbReference type="SUPFAM" id="SSF89550">
    <property type="entry name" value="PHP domain-like"/>
    <property type="match status" value="1"/>
</dbReference>
<dbReference type="GO" id="GO:0005737">
    <property type="term" value="C:cytoplasm"/>
    <property type="evidence" value="ECO:0007669"/>
    <property type="project" value="UniProtKB-SubCell"/>
</dbReference>
<evidence type="ECO:0000256" key="1">
    <source>
        <dbReference type="ARBA" id="ARBA00022490"/>
    </source>
</evidence>
<protein>
    <recommendedName>
        <fullName evidence="9">Error-prone DNA polymerase</fullName>
        <ecNumber evidence="9">2.7.7.7</ecNumber>
    </recommendedName>
</protein>
<proteinExistence type="inferred from homology"/>
<dbReference type="OrthoDB" id="9803237at2"/>
<evidence type="ECO:0000256" key="9">
    <source>
        <dbReference type="HAMAP-Rule" id="MF_01902"/>
    </source>
</evidence>
<reference evidence="13" key="1">
    <citation type="submission" date="2019-01" db="EMBL/GenBank/DDBJ databases">
        <title>Gri0909 isolated from a small marine red alga.</title>
        <authorList>
            <person name="Kim J."/>
            <person name="Jeong S.E."/>
            <person name="Jeon C.O."/>
        </authorList>
    </citation>
    <scope>NUCLEOTIDE SEQUENCE [LARGE SCALE GENOMIC DNA]</scope>
    <source>
        <strain evidence="13">Gri0909</strain>
    </source>
</reference>
<comment type="function">
    <text evidence="9">DNA polymerase involved in damage-induced mutagenesis and translesion synthesis (TLS). It is not the major replicative DNA polymerase.</text>
</comment>
<dbReference type="NCBIfam" id="NF004225">
    <property type="entry name" value="PRK05672.1"/>
    <property type="match status" value="1"/>
</dbReference>
<evidence type="ECO:0000256" key="7">
    <source>
        <dbReference type="ARBA" id="ARBA00023204"/>
    </source>
</evidence>
<dbReference type="RefSeq" id="WP_127763241.1">
    <property type="nucleotide sequence ID" value="NZ_SADE01000001.1"/>
</dbReference>
<dbReference type="GO" id="GO:0006260">
    <property type="term" value="P:DNA replication"/>
    <property type="evidence" value="ECO:0007669"/>
    <property type="project" value="UniProtKB-KW"/>
</dbReference>
<dbReference type="Gene3D" id="3.20.20.140">
    <property type="entry name" value="Metal-dependent hydrolases"/>
    <property type="match status" value="1"/>
</dbReference>
<dbReference type="InterPro" id="IPR004805">
    <property type="entry name" value="DnaE2/DnaE/PolC"/>
</dbReference>
<dbReference type="CDD" id="cd07434">
    <property type="entry name" value="PHP_PolIIIA_DnaE2"/>
    <property type="match status" value="1"/>
</dbReference>
<dbReference type="HAMAP" id="MF_01902">
    <property type="entry name" value="DNApol_error_prone"/>
    <property type="match status" value="1"/>
</dbReference>
<gene>
    <name evidence="12" type="primary">dnaE</name>
    <name evidence="9" type="synonym">dnaE2</name>
    <name evidence="12" type="ORF">EOI86_00770</name>
</gene>
<keyword evidence="5 9" id="KW-0227">DNA damage</keyword>
<organism evidence="12 13">
    <name type="scientific">Hwanghaeella grinnelliae</name>
    <dbReference type="NCBI Taxonomy" id="2500179"/>
    <lineage>
        <taxon>Bacteria</taxon>
        <taxon>Pseudomonadati</taxon>
        <taxon>Pseudomonadota</taxon>
        <taxon>Alphaproteobacteria</taxon>
        <taxon>Rhodospirillales</taxon>
        <taxon>Rhodospirillaceae</taxon>
        <taxon>Hwanghaeella</taxon>
    </lineage>
</organism>
<dbReference type="Proteomes" id="UP000287447">
    <property type="component" value="Unassembled WGS sequence"/>
</dbReference>
<dbReference type="SMART" id="SM00481">
    <property type="entry name" value="POLIIIAc"/>
    <property type="match status" value="1"/>
</dbReference>
<feature type="domain" description="Polymerase/histidinol phosphatase N-terminal" evidence="11">
    <location>
        <begin position="8"/>
        <end position="75"/>
    </location>
</feature>
<evidence type="ECO:0000256" key="6">
    <source>
        <dbReference type="ARBA" id="ARBA00022932"/>
    </source>
</evidence>
<evidence type="ECO:0000256" key="3">
    <source>
        <dbReference type="ARBA" id="ARBA00022695"/>
    </source>
</evidence>
<feature type="region of interest" description="Disordered" evidence="10">
    <location>
        <begin position="1038"/>
        <end position="1120"/>
    </location>
</feature>
<evidence type="ECO:0000313" key="12">
    <source>
        <dbReference type="EMBL" id="RVU37868.1"/>
    </source>
</evidence>
<dbReference type="InterPro" id="IPR004013">
    <property type="entry name" value="PHP_dom"/>
</dbReference>
<dbReference type="Gene3D" id="1.10.150.870">
    <property type="match status" value="1"/>
</dbReference>
<evidence type="ECO:0000256" key="10">
    <source>
        <dbReference type="SAM" id="MobiDB-lite"/>
    </source>
</evidence>
<keyword evidence="1 9" id="KW-0963">Cytoplasm</keyword>
<dbReference type="InterPro" id="IPR016195">
    <property type="entry name" value="Pol/histidinol_Pase-like"/>
</dbReference>
<dbReference type="AlphaFoldDB" id="A0A437QTM6"/>
<dbReference type="EC" id="2.7.7.7" evidence="9"/>
<name>A0A437QTM6_9PROT</name>
<accession>A0A437QTM6</accession>
<evidence type="ECO:0000256" key="8">
    <source>
        <dbReference type="ARBA" id="ARBA00049244"/>
    </source>
</evidence>
<dbReference type="InterPro" id="IPR023073">
    <property type="entry name" value="DnaE2"/>
</dbReference>
<comment type="similarity">
    <text evidence="9">Belongs to the DNA polymerase type-C family. DnaE2 subfamily.</text>
</comment>
<evidence type="ECO:0000256" key="5">
    <source>
        <dbReference type="ARBA" id="ARBA00022763"/>
    </source>
</evidence>
<dbReference type="PANTHER" id="PTHR32294:SF4">
    <property type="entry name" value="ERROR-PRONE DNA POLYMERASE"/>
    <property type="match status" value="1"/>
</dbReference>
<comment type="caution">
    <text evidence="12">The sequence shown here is derived from an EMBL/GenBank/DDBJ whole genome shotgun (WGS) entry which is preliminary data.</text>
</comment>
<keyword evidence="6 9" id="KW-0239">DNA-directed DNA polymerase</keyword>
<dbReference type="GO" id="GO:0008408">
    <property type="term" value="F:3'-5' exonuclease activity"/>
    <property type="evidence" value="ECO:0007669"/>
    <property type="project" value="InterPro"/>
</dbReference>
<keyword evidence="7 9" id="KW-0234">DNA repair</keyword>
<dbReference type="Pfam" id="PF07733">
    <property type="entry name" value="DNA_pol3_alpha"/>
    <property type="match status" value="1"/>
</dbReference>
<dbReference type="Pfam" id="PF14579">
    <property type="entry name" value="HHH_6"/>
    <property type="match status" value="1"/>
</dbReference>
<keyword evidence="4 9" id="KW-0235">DNA replication</keyword>
<dbReference type="CDD" id="cd04485">
    <property type="entry name" value="DnaE_OBF"/>
    <property type="match status" value="1"/>
</dbReference>
<dbReference type="NCBIfam" id="TIGR00594">
    <property type="entry name" value="polc"/>
    <property type="match status" value="1"/>
</dbReference>
<feature type="compositionally biased region" description="Low complexity" evidence="10">
    <location>
        <begin position="1083"/>
        <end position="1099"/>
    </location>
</feature>
<comment type="catalytic activity">
    <reaction evidence="8 9">
        <text>DNA(n) + a 2'-deoxyribonucleoside 5'-triphosphate = DNA(n+1) + diphosphate</text>
        <dbReference type="Rhea" id="RHEA:22508"/>
        <dbReference type="Rhea" id="RHEA-COMP:17339"/>
        <dbReference type="Rhea" id="RHEA-COMP:17340"/>
        <dbReference type="ChEBI" id="CHEBI:33019"/>
        <dbReference type="ChEBI" id="CHEBI:61560"/>
        <dbReference type="ChEBI" id="CHEBI:173112"/>
        <dbReference type="EC" id="2.7.7.7"/>
    </reaction>
</comment>
<dbReference type="PANTHER" id="PTHR32294">
    <property type="entry name" value="DNA POLYMERASE III SUBUNIT ALPHA"/>
    <property type="match status" value="1"/>
</dbReference>
<evidence type="ECO:0000313" key="13">
    <source>
        <dbReference type="Proteomes" id="UP000287447"/>
    </source>
</evidence>
<dbReference type="Pfam" id="PF17657">
    <property type="entry name" value="DNA_pol3_finger"/>
    <property type="match status" value="1"/>
</dbReference>
<dbReference type="InterPro" id="IPR011708">
    <property type="entry name" value="DNA_pol3_alpha_NTPase_dom"/>
</dbReference>
<evidence type="ECO:0000256" key="4">
    <source>
        <dbReference type="ARBA" id="ARBA00022705"/>
    </source>
</evidence>
<comment type="subcellular location">
    <subcellularLocation>
        <location evidence="9">Cytoplasm</location>
    </subcellularLocation>
</comment>
<dbReference type="Pfam" id="PF02811">
    <property type="entry name" value="PHP"/>
    <property type="match status" value="1"/>
</dbReference>